<feature type="transmembrane region" description="Helical" evidence="1">
    <location>
        <begin position="21"/>
        <end position="41"/>
    </location>
</feature>
<feature type="transmembrane region" description="Helical" evidence="1">
    <location>
        <begin position="74"/>
        <end position="97"/>
    </location>
</feature>
<feature type="transmembrane region" description="Helical" evidence="1">
    <location>
        <begin position="118"/>
        <end position="140"/>
    </location>
</feature>
<protein>
    <submittedName>
        <fullName evidence="2">Uncharacterized protein</fullName>
    </submittedName>
</protein>
<name>A0A7S0MLG1_9CRYP</name>
<sequence length="188" mass="20454">MSAREFARAERILSESDKPMLGPVFCATVCCLIASLPYLVVAAVKGPGTEFCGGYWRNSTTTSMSAELGGRSIIQVWCFVTGCTLFPLPKILAIAFAAKASEDQEAASEHLETAVGCLPCVFCLYLLFLVGWWICGNIWVLGPGYVPEGCKSGEMGDNTLWRFSQVMLIMSDISAFCCCQVLYACKPR</sequence>
<gene>
    <name evidence="2" type="ORF">CCUR1050_LOCUS22770</name>
</gene>
<proteinExistence type="predicted"/>
<keyword evidence="1" id="KW-0472">Membrane</keyword>
<evidence type="ECO:0000256" key="1">
    <source>
        <dbReference type="SAM" id="Phobius"/>
    </source>
</evidence>
<evidence type="ECO:0000313" key="2">
    <source>
        <dbReference type="EMBL" id="CAD8645085.1"/>
    </source>
</evidence>
<dbReference type="EMBL" id="HBEZ01041299">
    <property type="protein sequence ID" value="CAD8645085.1"/>
    <property type="molecule type" value="Transcribed_RNA"/>
</dbReference>
<feature type="transmembrane region" description="Helical" evidence="1">
    <location>
        <begin position="160"/>
        <end position="185"/>
    </location>
</feature>
<keyword evidence="1" id="KW-0812">Transmembrane</keyword>
<accession>A0A7S0MLG1</accession>
<dbReference type="AlphaFoldDB" id="A0A7S0MLG1"/>
<keyword evidence="1" id="KW-1133">Transmembrane helix</keyword>
<organism evidence="2">
    <name type="scientific">Cryptomonas curvata</name>
    <dbReference type="NCBI Taxonomy" id="233186"/>
    <lineage>
        <taxon>Eukaryota</taxon>
        <taxon>Cryptophyceae</taxon>
        <taxon>Cryptomonadales</taxon>
        <taxon>Cryptomonadaceae</taxon>
        <taxon>Cryptomonas</taxon>
    </lineage>
</organism>
<reference evidence="2" key="1">
    <citation type="submission" date="2021-01" db="EMBL/GenBank/DDBJ databases">
        <authorList>
            <person name="Corre E."/>
            <person name="Pelletier E."/>
            <person name="Niang G."/>
            <person name="Scheremetjew M."/>
            <person name="Finn R."/>
            <person name="Kale V."/>
            <person name="Holt S."/>
            <person name="Cochrane G."/>
            <person name="Meng A."/>
            <person name="Brown T."/>
            <person name="Cohen L."/>
        </authorList>
    </citation>
    <scope>NUCLEOTIDE SEQUENCE</scope>
    <source>
        <strain evidence="2">CCAP979/52</strain>
    </source>
</reference>